<evidence type="ECO:0000313" key="4">
    <source>
        <dbReference type="EMBL" id="OXV07932.1"/>
    </source>
</evidence>
<dbReference type="CDD" id="cd09535">
    <property type="entry name" value="SAM_BOI-like_fungal"/>
    <property type="match status" value="1"/>
</dbReference>
<dbReference type="EMBL" id="NPHW01004428">
    <property type="protein sequence ID" value="OXV07932.1"/>
    <property type="molecule type" value="Genomic_DNA"/>
</dbReference>
<dbReference type="SMART" id="SM00233">
    <property type="entry name" value="PH"/>
    <property type="match status" value="1"/>
</dbReference>
<feature type="compositionally biased region" description="Polar residues" evidence="1">
    <location>
        <begin position="256"/>
        <end position="266"/>
    </location>
</feature>
<dbReference type="Gene3D" id="1.10.150.50">
    <property type="entry name" value="Transcription Factor, Ets-1"/>
    <property type="match status" value="1"/>
</dbReference>
<feature type="region of interest" description="Disordered" evidence="1">
    <location>
        <begin position="131"/>
        <end position="173"/>
    </location>
</feature>
<feature type="domain" description="SAM" evidence="3">
    <location>
        <begin position="175"/>
        <end position="239"/>
    </location>
</feature>
<comment type="caution">
    <text evidence="4">The sequence shown here is derived from an EMBL/GenBank/DDBJ whole genome shotgun (WGS) entry which is preliminary data.</text>
</comment>
<feature type="region of interest" description="Disordered" evidence="1">
    <location>
        <begin position="43"/>
        <end position="75"/>
    </location>
</feature>
<dbReference type="Pfam" id="PF07647">
    <property type="entry name" value="SAM_2"/>
    <property type="match status" value="1"/>
</dbReference>
<evidence type="ECO:0008006" key="6">
    <source>
        <dbReference type="Google" id="ProtNLM"/>
    </source>
</evidence>
<dbReference type="Pfam" id="PF00169">
    <property type="entry name" value="PH"/>
    <property type="match status" value="1"/>
</dbReference>
<evidence type="ECO:0000313" key="5">
    <source>
        <dbReference type="Proteomes" id="UP000243515"/>
    </source>
</evidence>
<dbReference type="SUPFAM" id="SSF47769">
    <property type="entry name" value="SAM/Pointed domain"/>
    <property type="match status" value="1"/>
</dbReference>
<dbReference type="OrthoDB" id="422827at2759"/>
<proteinExistence type="predicted"/>
<dbReference type="InterPro" id="IPR011993">
    <property type="entry name" value="PH-like_dom_sf"/>
</dbReference>
<name>A0A232LUY1_9EURO</name>
<dbReference type="PROSITE" id="PS50003">
    <property type="entry name" value="PH_DOMAIN"/>
    <property type="match status" value="1"/>
</dbReference>
<protein>
    <recommendedName>
        <fullName evidence="6">SAM domain-containing protein</fullName>
    </recommendedName>
</protein>
<evidence type="ECO:0000259" key="3">
    <source>
        <dbReference type="PROSITE" id="PS50105"/>
    </source>
</evidence>
<dbReference type="SUPFAM" id="SSF50729">
    <property type="entry name" value="PH domain-like"/>
    <property type="match status" value="1"/>
</dbReference>
<dbReference type="InterPro" id="IPR013761">
    <property type="entry name" value="SAM/pointed_sf"/>
</dbReference>
<reference evidence="4 5" key="1">
    <citation type="journal article" date="2015" name="Environ. Microbiol.">
        <title>Metagenome sequence of Elaphomyces granulatus from sporocarp tissue reveals Ascomycota ectomycorrhizal fingerprints of genome expansion and a Proteobacteria-rich microbiome.</title>
        <authorList>
            <person name="Quandt C.A."/>
            <person name="Kohler A."/>
            <person name="Hesse C.N."/>
            <person name="Sharpton T.J."/>
            <person name="Martin F."/>
            <person name="Spatafora J.W."/>
        </authorList>
    </citation>
    <scope>NUCLEOTIDE SEQUENCE [LARGE SCALE GENOMIC DNA]</scope>
    <source>
        <strain evidence="4 5">OSC145934</strain>
    </source>
</reference>
<keyword evidence="5" id="KW-1185">Reference proteome</keyword>
<dbReference type="InterPro" id="IPR001849">
    <property type="entry name" value="PH_domain"/>
</dbReference>
<evidence type="ECO:0000259" key="2">
    <source>
        <dbReference type="PROSITE" id="PS50003"/>
    </source>
</evidence>
<evidence type="ECO:0000256" key="1">
    <source>
        <dbReference type="SAM" id="MobiDB-lite"/>
    </source>
</evidence>
<feature type="region of interest" description="Disordered" evidence="1">
    <location>
        <begin position="238"/>
        <end position="286"/>
    </location>
</feature>
<dbReference type="InterPro" id="IPR001660">
    <property type="entry name" value="SAM"/>
</dbReference>
<dbReference type="PROSITE" id="PS50105">
    <property type="entry name" value="SAM_DOMAIN"/>
    <property type="match status" value="1"/>
</dbReference>
<dbReference type="Gene3D" id="2.30.29.30">
    <property type="entry name" value="Pleckstrin-homology domain (PH domain)/Phosphotyrosine-binding domain (PTB)"/>
    <property type="match status" value="1"/>
</dbReference>
<sequence length="766" mass="84572">MESPYSQQPGVQMLQKRNDVPLLAMASYSRRRYSEATEIFDTDFEADYSDEDSPRRSDELFGYDSSTTLSTPDIATPDNTSLGIFNFQIDEKPVEGPTGPHLFRSSIASSLYAKSTEIDLYLERSPVQTRFPPSVTDLPKSTPSLKRSASSRKSKAGTKVQPDSPRLDDSQVRTWSPAQVADWMSRANLDEEIIDKFIVNDISGQVLLTLQIEDLKELDIQSFGKRHQVMSAIQSLRDTMSSPVEPKTRREKRSGGSCSPEISVSPTGEVLTHRNQGRRGRDESVISPAESVSIVGIEQVLPKLHKCSKGENCSKYKKQQRQLALLAAEYPGERLPKGGTILSGNPGNPDTAKNLLRPTSEAEPSVVASSDVLGPAQQPKLCEEALNGVMPRDPQESIRQFLSYQHLGLQNSKPIPEIVTTTVTSVPFTQLSPTQSPNIVANLRSLPKLTIPAEPEPDMLTSAQRTITPSMATRRAITPTGRQEFTPFAYGQYVSPADFYRQGTPFSEMDVPVTAIPIGPIARETSQSVPPDMRFGNAHYPHQDPIARPFSARARPAATPLSRVEEGRILTPIDAPSDMVRNTRQVSHTPSHSESSINTDPDVTRCGWMKKRKTTRFLRHEWHDAHFTLKGTNLAMHRDENDARRNSKALESIDVDDFAVACSSLATSSKLTAAFKRSVLRRAMNAGAGNNFIGNGSEDAAFAFSLIPASKETEKKALFASNGKSHHFSVKTRDERIDWMRELMLAKALKKGKESGGEVRVNGNII</sequence>
<feature type="compositionally biased region" description="Polar residues" evidence="1">
    <location>
        <begin position="64"/>
        <end position="75"/>
    </location>
</feature>
<accession>A0A232LUY1</accession>
<feature type="domain" description="PH" evidence="2">
    <location>
        <begin position="602"/>
        <end position="748"/>
    </location>
</feature>
<dbReference type="AlphaFoldDB" id="A0A232LUY1"/>
<dbReference type="Proteomes" id="UP000243515">
    <property type="component" value="Unassembled WGS sequence"/>
</dbReference>
<gene>
    <name evidence="4" type="ORF">Egran_04304</name>
</gene>
<organism evidence="4 5">
    <name type="scientific">Elaphomyces granulatus</name>
    <dbReference type="NCBI Taxonomy" id="519963"/>
    <lineage>
        <taxon>Eukaryota</taxon>
        <taxon>Fungi</taxon>
        <taxon>Dikarya</taxon>
        <taxon>Ascomycota</taxon>
        <taxon>Pezizomycotina</taxon>
        <taxon>Eurotiomycetes</taxon>
        <taxon>Eurotiomycetidae</taxon>
        <taxon>Eurotiales</taxon>
        <taxon>Elaphomycetaceae</taxon>
        <taxon>Elaphomyces</taxon>
    </lineage>
</organism>
<dbReference type="SMART" id="SM00454">
    <property type="entry name" value="SAM"/>
    <property type="match status" value="1"/>
</dbReference>